<reference evidence="1" key="2">
    <citation type="journal article" date="2015" name="Data Brief">
        <title>Shoot transcriptome of the giant reed, Arundo donax.</title>
        <authorList>
            <person name="Barrero R.A."/>
            <person name="Guerrero F.D."/>
            <person name="Moolhuijzen P."/>
            <person name="Goolsby J.A."/>
            <person name="Tidwell J."/>
            <person name="Bellgard S.E."/>
            <person name="Bellgard M.I."/>
        </authorList>
    </citation>
    <scope>NUCLEOTIDE SEQUENCE</scope>
    <source>
        <tissue evidence="1">Shoot tissue taken approximately 20 cm above the soil surface</tissue>
    </source>
</reference>
<evidence type="ECO:0000313" key="1">
    <source>
        <dbReference type="EMBL" id="JAE11935.1"/>
    </source>
</evidence>
<organism evidence="1">
    <name type="scientific">Arundo donax</name>
    <name type="common">Giant reed</name>
    <name type="synonym">Donax arundinaceus</name>
    <dbReference type="NCBI Taxonomy" id="35708"/>
    <lineage>
        <taxon>Eukaryota</taxon>
        <taxon>Viridiplantae</taxon>
        <taxon>Streptophyta</taxon>
        <taxon>Embryophyta</taxon>
        <taxon>Tracheophyta</taxon>
        <taxon>Spermatophyta</taxon>
        <taxon>Magnoliopsida</taxon>
        <taxon>Liliopsida</taxon>
        <taxon>Poales</taxon>
        <taxon>Poaceae</taxon>
        <taxon>PACMAD clade</taxon>
        <taxon>Arundinoideae</taxon>
        <taxon>Arundineae</taxon>
        <taxon>Arundo</taxon>
    </lineage>
</organism>
<accession>A0A0A9FFU5</accession>
<dbReference type="EMBL" id="GBRH01185961">
    <property type="protein sequence ID" value="JAE11935.1"/>
    <property type="molecule type" value="Transcribed_RNA"/>
</dbReference>
<protein>
    <submittedName>
        <fullName evidence="1">Uncharacterized protein</fullName>
    </submittedName>
</protein>
<name>A0A0A9FFU5_ARUDO</name>
<sequence length="42" mass="4839">MIPVKFLRSKGALNYATQCCVNFGSCVQSTALFCFRWSFYCF</sequence>
<proteinExistence type="predicted"/>
<reference evidence="1" key="1">
    <citation type="submission" date="2014-09" db="EMBL/GenBank/DDBJ databases">
        <authorList>
            <person name="Magalhaes I.L.F."/>
            <person name="Oliveira U."/>
            <person name="Santos F.R."/>
            <person name="Vidigal T.H.D.A."/>
            <person name="Brescovit A.D."/>
            <person name="Santos A.J."/>
        </authorList>
    </citation>
    <scope>NUCLEOTIDE SEQUENCE</scope>
    <source>
        <tissue evidence="1">Shoot tissue taken approximately 20 cm above the soil surface</tissue>
    </source>
</reference>
<dbReference type="AlphaFoldDB" id="A0A0A9FFU5"/>